<evidence type="ECO:0000256" key="6">
    <source>
        <dbReference type="SAM" id="Phobius"/>
    </source>
</evidence>
<keyword evidence="5 6" id="KW-0472">Membrane</keyword>
<name>A0A5R9JD79_9PROT</name>
<proteinExistence type="inferred from homology"/>
<evidence type="ECO:0000313" key="10">
    <source>
        <dbReference type="EMBL" id="TLU73571.1"/>
    </source>
</evidence>
<dbReference type="Pfam" id="PF25876">
    <property type="entry name" value="HH_MFP_RND"/>
    <property type="match status" value="1"/>
</dbReference>
<dbReference type="Gene3D" id="2.40.30.170">
    <property type="match status" value="1"/>
</dbReference>
<evidence type="ECO:0000259" key="8">
    <source>
        <dbReference type="Pfam" id="PF25917"/>
    </source>
</evidence>
<dbReference type="EMBL" id="VCDI01000002">
    <property type="protein sequence ID" value="TLU73571.1"/>
    <property type="molecule type" value="Genomic_DNA"/>
</dbReference>
<dbReference type="SUPFAM" id="SSF111369">
    <property type="entry name" value="HlyD-like secretion proteins"/>
    <property type="match status" value="1"/>
</dbReference>
<dbReference type="InterPro" id="IPR050393">
    <property type="entry name" value="MFP_Efflux_Pump"/>
</dbReference>
<dbReference type="Pfam" id="PF25963">
    <property type="entry name" value="Beta-barrel_AAEA"/>
    <property type="match status" value="1"/>
</dbReference>
<comment type="caution">
    <text evidence="10">The sequence shown here is derived from an EMBL/GenBank/DDBJ whole genome shotgun (WGS) entry which is preliminary data.</text>
</comment>
<feature type="domain" description="Multidrug resistance protein MdtA-like alpha-helical hairpin" evidence="7">
    <location>
        <begin position="86"/>
        <end position="151"/>
    </location>
</feature>
<sequence length="303" mass="33413">MSLLRGAIRVAITLAMVALAVWLGAALWRTYMVAPWTRDGRVRAYVVDVAPEVSGTVTELLVHDNQFVHRGDALFVIDPVRFRIAIAQAQAQLETAREDLRLRQSDARRRQGLSGIVSAEERERFTSVADTAQAAVDSAQASVDLAQLNLARATLYAPVNGYVTNLLLRNGDYVNAGQPRLAVLDSDSFWIYGYFEETKLQGVHVGEPARMKLMGYDALLSGHVESITRGINDQNGNPDRLGLQDVSPVFTWVRLAQRIPVRIHIDQVPAGITLAAGMTCSVSIGREADRNHARLGSWFEDHL</sequence>
<dbReference type="InterPro" id="IPR058634">
    <property type="entry name" value="AaeA-lik-b-barrel"/>
</dbReference>
<evidence type="ECO:0000259" key="9">
    <source>
        <dbReference type="Pfam" id="PF25963"/>
    </source>
</evidence>
<evidence type="ECO:0000313" key="11">
    <source>
        <dbReference type="Proteomes" id="UP000305654"/>
    </source>
</evidence>
<dbReference type="InterPro" id="IPR058624">
    <property type="entry name" value="MdtA-like_HH"/>
</dbReference>
<feature type="domain" description="p-hydroxybenzoic acid efflux pump subunit AaeA-like beta-barrel" evidence="9">
    <location>
        <begin position="188"/>
        <end position="284"/>
    </location>
</feature>
<keyword evidence="3 6" id="KW-0812">Transmembrane</keyword>
<feature type="transmembrane region" description="Helical" evidence="6">
    <location>
        <begin position="6"/>
        <end position="28"/>
    </location>
</feature>
<dbReference type="PANTHER" id="PTHR30367:SF12">
    <property type="entry name" value="P-HYDROXYBENZOIC ACID EFFLUX PUMP SUBUNIT AAEA"/>
    <property type="match status" value="1"/>
</dbReference>
<evidence type="ECO:0000256" key="3">
    <source>
        <dbReference type="ARBA" id="ARBA00022692"/>
    </source>
</evidence>
<evidence type="ECO:0000259" key="7">
    <source>
        <dbReference type="Pfam" id="PF25876"/>
    </source>
</evidence>
<comment type="similarity">
    <text evidence="2">Belongs to the membrane fusion protein (MFP) (TC 8.A.1) family.</text>
</comment>
<dbReference type="PANTHER" id="PTHR30367">
    <property type="entry name" value="P-HYDROXYBENZOIC ACID EFFLUX PUMP SUBUNIT AAEA-RELATED"/>
    <property type="match status" value="1"/>
</dbReference>
<dbReference type="OrthoDB" id="9811754at2"/>
<accession>A0A5R9JD79</accession>
<evidence type="ECO:0000256" key="1">
    <source>
        <dbReference type="ARBA" id="ARBA00004167"/>
    </source>
</evidence>
<comment type="subcellular location">
    <subcellularLocation>
        <location evidence="1">Membrane</location>
        <topology evidence="1">Single-pass membrane protein</topology>
    </subcellularLocation>
</comment>
<dbReference type="NCBIfam" id="TIGR01730">
    <property type="entry name" value="RND_mfp"/>
    <property type="match status" value="1"/>
</dbReference>
<evidence type="ECO:0000256" key="4">
    <source>
        <dbReference type="ARBA" id="ARBA00022989"/>
    </source>
</evidence>
<dbReference type="RefSeq" id="WP_138325651.1">
    <property type="nucleotide sequence ID" value="NZ_VCDI01000002.1"/>
</dbReference>
<dbReference type="AlphaFoldDB" id="A0A5R9JD79"/>
<keyword evidence="11" id="KW-1185">Reference proteome</keyword>
<evidence type="ECO:0000256" key="2">
    <source>
        <dbReference type="ARBA" id="ARBA00009477"/>
    </source>
</evidence>
<gene>
    <name evidence="10" type="ORF">FE263_05950</name>
</gene>
<feature type="domain" description="Multidrug resistance protein MdtA-like barrel-sandwich hybrid" evidence="8">
    <location>
        <begin position="46"/>
        <end position="185"/>
    </location>
</feature>
<dbReference type="GO" id="GO:0022857">
    <property type="term" value="F:transmembrane transporter activity"/>
    <property type="evidence" value="ECO:0007669"/>
    <property type="project" value="InterPro"/>
</dbReference>
<keyword evidence="4 6" id="KW-1133">Transmembrane helix</keyword>
<dbReference type="Pfam" id="PF25917">
    <property type="entry name" value="BSH_RND"/>
    <property type="match status" value="1"/>
</dbReference>
<dbReference type="Proteomes" id="UP000305654">
    <property type="component" value="Unassembled WGS sequence"/>
</dbReference>
<dbReference type="GO" id="GO:0016020">
    <property type="term" value="C:membrane"/>
    <property type="evidence" value="ECO:0007669"/>
    <property type="project" value="InterPro"/>
</dbReference>
<evidence type="ECO:0000256" key="5">
    <source>
        <dbReference type="ARBA" id="ARBA00023136"/>
    </source>
</evidence>
<dbReference type="InterPro" id="IPR006143">
    <property type="entry name" value="RND_pump_MFP"/>
</dbReference>
<dbReference type="InterPro" id="IPR058625">
    <property type="entry name" value="MdtA-like_BSH"/>
</dbReference>
<organism evidence="10 11">
    <name type="scientific">Lichenicoccus roseus</name>
    <dbReference type="NCBI Taxonomy" id="2683649"/>
    <lineage>
        <taxon>Bacteria</taxon>
        <taxon>Pseudomonadati</taxon>
        <taxon>Pseudomonadota</taxon>
        <taxon>Alphaproteobacteria</taxon>
        <taxon>Acetobacterales</taxon>
        <taxon>Acetobacteraceae</taxon>
        <taxon>Lichenicoccus</taxon>
    </lineage>
</organism>
<dbReference type="Gene3D" id="2.40.50.100">
    <property type="match status" value="1"/>
</dbReference>
<reference evidence="10 11" key="1">
    <citation type="submission" date="2019-05" db="EMBL/GenBank/DDBJ databases">
        <authorList>
            <person name="Pankratov T."/>
            <person name="Grouzdev D."/>
        </authorList>
    </citation>
    <scope>NUCLEOTIDE SEQUENCE [LARGE SCALE GENOMIC DNA]</scope>
    <source>
        <strain evidence="10 11">KEBCLARHB70R</strain>
    </source>
</reference>
<protein>
    <submittedName>
        <fullName evidence="10">HlyD family secretion protein</fullName>
    </submittedName>
</protein>